<dbReference type="EMBL" id="MU853403">
    <property type="protein sequence ID" value="KAK4136624.1"/>
    <property type="molecule type" value="Genomic_DNA"/>
</dbReference>
<feature type="compositionally biased region" description="Low complexity" evidence="1">
    <location>
        <begin position="163"/>
        <end position="187"/>
    </location>
</feature>
<evidence type="ECO:0000259" key="2">
    <source>
        <dbReference type="PROSITE" id="PS50280"/>
    </source>
</evidence>
<dbReference type="AlphaFoldDB" id="A0AAN6UPM8"/>
<dbReference type="Proteomes" id="UP001304895">
    <property type="component" value="Unassembled WGS sequence"/>
</dbReference>
<dbReference type="InterPro" id="IPR046341">
    <property type="entry name" value="SET_dom_sf"/>
</dbReference>
<reference evidence="3" key="1">
    <citation type="journal article" date="2023" name="Mol. Phylogenet. Evol.">
        <title>Genome-scale phylogeny and comparative genomics of the fungal order Sordariales.</title>
        <authorList>
            <person name="Hensen N."/>
            <person name="Bonometti L."/>
            <person name="Westerberg I."/>
            <person name="Brannstrom I.O."/>
            <person name="Guillou S."/>
            <person name="Cros-Aarteil S."/>
            <person name="Calhoun S."/>
            <person name="Haridas S."/>
            <person name="Kuo A."/>
            <person name="Mondo S."/>
            <person name="Pangilinan J."/>
            <person name="Riley R."/>
            <person name="LaButti K."/>
            <person name="Andreopoulos B."/>
            <person name="Lipzen A."/>
            <person name="Chen C."/>
            <person name="Yan M."/>
            <person name="Daum C."/>
            <person name="Ng V."/>
            <person name="Clum A."/>
            <person name="Steindorff A."/>
            <person name="Ohm R.A."/>
            <person name="Martin F."/>
            <person name="Silar P."/>
            <person name="Natvig D.O."/>
            <person name="Lalanne C."/>
            <person name="Gautier V."/>
            <person name="Ament-Velasquez S.L."/>
            <person name="Kruys A."/>
            <person name="Hutchinson M.I."/>
            <person name="Powell A.J."/>
            <person name="Barry K."/>
            <person name="Miller A.N."/>
            <person name="Grigoriev I.V."/>
            <person name="Debuchy R."/>
            <person name="Gladieux P."/>
            <person name="Hiltunen Thoren M."/>
            <person name="Johannesson H."/>
        </authorList>
    </citation>
    <scope>NUCLEOTIDE SEQUENCE</scope>
    <source>
        <strain evidence="3">CBS 123565</strain>
    </source>
</reference>
<reference evidence="3" key="2">
    <citation type="submission" date="2023-05" db="EMBL/GenBank/DDBJ databases">
        <authorList>
            <consortium name="Lawrence Berkeley National Laboratory"/>
            <person name="Steindorff A."/>
            <person name="Hensen N."/>
            <person name="Bonometti L."/>
            <person name="Westerberg I."/>
            <person name="Brannstrom I.O."/>
            <person name="Guillou S."/>
            <person name="Cros-Aarteil S."/>
            <person name="Calhoun S."/>
            <person name="Haridas S."/>
            <person name="Kuo A."/>
            <person name="Mondo S."/>
            <person name="Pangilinan J."/>
            <person name="Riley R."/>
            <person name="Labutti K."/>
            <person name="Andreopoulos B."/>
            <person name="Lipzen A."/>
            <person name="Chen C."/>
            <person name="Yanf M."/>
            <person name="Daum C."/>
            <person name="Ng V."/>
            <person name="Clum A."/>
            <person name="Ohm R."/>
            <person name="Martin F."/>
            <person name="Silar P."/>
            <person name="Natvig D."/>
            <person name="Lalanne C."/>
            <person name="Gautier V."/>
            <person name="Ament-Velasquez S.L."/>
            <person name="Kruys A."/>
            <person name="Hutchinson M.I."/>
            <person name="Powell A.J."/>
            <person name="Barry K."/>
            <person name="Miller A.N."/>
            <person name="Grigoriev I.V."/>
            <person name="Debuchy R."/>
            <person name="Gladieux P."/>
            <person name="Thoren M.H."/>
            <person name="Johannesson H."/>
        </authorList>
    </citation>
    <scope>NUCLEOTIDE SEQUENCE</scope>
    <source>
        <strain evidence="3">CBS 123565</strain>
    </source>
</reference>
<comment type="caution">
    <text evidence="3">The sequence shown here is derived from an EMBL/GenBank/DDBJ whole genome shotgun (WGS) entry which is preliminary data.</text>
</comment>
<dbReference type="PANTHER" id="PTHR47332:SF2">
    <property type="entry name" value="SET-6"/>
    <property type="match status" value="1"/>
</dbReference>
<evidence type="ECO:0000313" key="4">
    <source>
        <dbReference type="Proteomes" id="UP001304895"/>
    </source>
</evidence>
<feature type="compositionally biased region" description="Basic residues" evidence="1">
    <location>
        <begin position="148"/>
        <end position="157"/>
    </location>
</feature>
<feature type="region of interest" description="Disordered" evidence="1">
    <location>
        <begin position="128"/>
        <end position="231"/>
    </location>
</feature>
<evidence type="ECO:0000313" key="3">
    <source>
        <dbReference type="EMBL" id="KAK4136624.1"/>
    </source>
</evidence>
<feature type="compositionally biased region" description="Low complexity" evidence="1">
    <location>
        <begin position="75"/>
        <end position="86"/>
    </location>
</feature>
<name>A0AAN6UPM8_9PEZI</name>
<dbReference type="CDD" id="cd20071">
    <property type="entry name" value="SET_SMYD"/>
    <property type="match status" value="1"/>
</dbReference>
<keyword evidence="4" id="KW-1185">Reference proteome</keyword>
<gene>
    <name evidence="3" type="ORF">BT67DRAFT_432435</name>
</gene>
<feature type="compositionally biased region" description="Basic and acidic residues" evidence="1">
    <location>
        <begin position="212"/>
        <end position="221"/>
    </location>
</feature>
<organism evidence="3 4">
    <name type="scientific">Trichocladium antarcticum</name>
    <dbReference type="NCBI Taxonomy" id="1450529"/>
    <lineage>
        <taxon>Eukaryota</taxon>
        <taxon>Fungi</taxon>
        <taxon>Dikarya</taxon>
        <taxon>Ascomycota</taxon>
        <taxon>Pezizomycotina</taxon>
        <taxon>Sordariomycetes</taxon>
        <taxon>Sordariomycetidae</taxon>
        <taxon>Sordariales</taxon>
        <taxon>Chaetomiaceae</taxon>
        <taxon>Trichocladium</taxon>
    </lineage>
</organism>
<accession>A0AAN6UPM8</accession>
<dbReference type="PROSITE" id="PS50280">
    <property type="entry name" value="SET"/>
    <property type="match status" value="1"/>
</dbReference>
<dbReference type="InterPro" id="IPR053185">
    <property type="entry name" value="SET_domain_protein"/>
</dbReference>
<dbReference type="InterPro" id="IPR001214">
    <property type="entry name" value="SET_dom"/>
</dbReference>
<dbReference type="Gene3D" id="2.170.270.10">
    <property type="entry name" value="SET domain"/>
    <property type="match status" value="1"/>
</dbReference>
<evidence type="ECO:0000256" key="1">
    <source>
        <dbReference type="SAM" id="MobiDB-lite"/>
    </source>
</evidence>
<dbReference type="SUPFAM" id="SSF82199">
    <property type="entry name" value="SET domain"/>
    <property type="match status" value="1"/>
</dbReference>
<proteinExistence type="predicted"/>
<sequence>MTLVKDDPTMSPSHGPSLEGAFMSLTVELPVTGEDTIVDNGAALPDDGASLGPLASELQPEKVPMTEGPQNSKPATATTLAADDAASPSENIRDPSESTGDEEQIAWSSTVQQATAITPATRKAFRAVSAPAPISTGETPADQQGRFKGGKILRRSPRPAPTSPEETPTAAQAQTPAPQPNDAPQQAVTDDSLEKPCPSDGAHTQAAPNGGDPREEADHPRAPPPTPTPTQQSFVQFFEIRPSRLGGLGAFAVRDLPNGTSFFAERALVWTTHFLLMRAFDSLSEAQQAEYLSLHDGGCDNPFTQVEQIKRLNSFHVPGGVAIFPIAARFNHACAAARNVQYTICAERRVISLAVCKDGVRAGTELLIDYGGSPAELYSTFGFVCACGGCESLTADDIETMRRHEFGDW</sequence>
<dbReference type="PANTHER" id="PTHR47332">
    <property type="entry name" value="SET DOMAIN-CONTAINING PROTEIN 5"/>
    <property type="match status" value="1"/>
</dbReference>
<protein>
    <recommendedName>
        <fullName evidence="2">SET domain-containing protein</fullName>
    </recommendedName>
</protein>
<feature type="domain" description="SET" evidence="2">
    <location>
        <begin position="233"/>
        <end position="371"/>
    </location>
</feature>
<feature type="region of interest" description="Disordered" evidence="1">
    <location>
        <begin position="1"/>
        <end position="21"/>
    </location>
</feature>
<feature type="region of interest" description="Disordered" evidence="1">
    <location>
        <begin position="37"/>
        <end position="111"/>
    </location>
</feature>